<evidence type="ECO:0000313" key="1">
    <source>
        <dbReference type="EMBL" id="MFB9095779.1"/>
    </source>
</evidence>
<protein>
    <submittedName>
        <fullName evidence="1">Uncharacterized protein</fullName>
    </submittedName>
</protein>
<keyword evidence="2" id="KW-1185">Reference proteome</keyword>
<reference evidence="1 2" key="1">
    <citation type="submission" date="2024-09" db="EMBL/GenBank/DDBJ databases">
        <authorList>
            <person name="Sun Q."/>
            <person name="Mori K."/>
        </authorList>
    </citation>
    <scope>NUCLEOTIDE SEQUENCE [LARGE SCALE GENOMIC DNA]</scope>
    <source>
        <strain evidence="1 2">CECT 7955</strain>
    </source>
</reference>
<dbReference type="EMBL" id="JBHMEY010000010">
    <property type="protein sequence ID" value="MFB9095779.1"/>
    <property type="molecule type" value="Genomic_DNA"/>
</dbReference>
<gene>
    <name evidence="1" type="ORF">ACFFVF_04575</name>
</gene>
<evidence type="ECO:0000313" key="2">
    <source>
        <dbReference type="Proteomes" id="UP001589607"/>
    </source>
</evidence>
<comment type="caution">
    <text evidence="1">The sequence shown here is derived from an EMBL/GenBank/DDBJ whole genome shotgun (WGS) entry which is preliminary data.</text>
</comment>
<organism evidence="1 2">
    <name type="scientific">Flavobacterium jumunjinense</name>
    <dbReference type="NCBI Taxonomy" id="998845"/>
    <lineage>
        <taxon>Bacteria</taxon>
        <taxon>Pseudomonadati</taxon>
        <taxon>Bacteroidota</taxon>
        <taxon>Flavobacteriia</taxon>
        <taxon>Flavobacteriales</taxon>
        <taxon>Flavobacteriaceae</taxon>
        <taxon>Flavobacterium</taxon>
    </lineage>
</organism>
<dbReference type="RefSeq" id="WP_236456479.1">
    <property type="nucleotide sequence ID" value="NZ_CBCSGE010000011.1"/>
</dbReference>
<dbReference type="Proteomes" id="UP001589607">
    <property type="component" value="Unassembled WGS sequence"/>
</dbReference>
<accession>A0ABV5GK65</accession>
<proteinExistence type="predicted"/>
<name>A0ABV5GK65_9FLAO</name>
<sequence>MKVYYSTEMFSTDKSNENSLLQNEISENDTLEKIINRIHEQSQIPKIKKITLDDDRAFEIIYDHYYFFENTSSKYHFVDDYTKKINELSDFSKDKELTIIIDRGGLVN</sequence>